<reference evidence="3 5" key="2">
    <citation type="submission" date="2023-09" db="EMBL/GenBank/DDBJ databases">
        <title>Complete-Gapless Cercospora beticola genome.</title>
        <authorList>
            <person name="Wyatt N.A."/>
            <person name="Spanner R.E."/>
            <person name="Bolton M.D."/>
        </authorList>
    </citation>
    <scope>NUCLEOTIDE SEQUENCE [LARGE SCALE GENOMIC DNA]</scope>
    <source>
        <strain evidence="3">Cb09-40</strain>
    </source>
</reference>
<dbReference type="CDD" id="cd12432">
    <property type="entry name" value="RRM_ACINU"/>
    <property type="match status" value="1"/>
</dbReference>
<gene>
    <name evidence="2" type="ORF">CB0940_08555</name>
    <name evidence="3" type="ORF">RHO25_009782</name>
</gene>
<evidence type="ECO:0000313" key="3">
    <source>
        <dbReference type="EMBL" id="WPB05132.1"/>
    </source>
</evidence>
<evidence type="ECO:0000313" key="4">
    <source>
        <dbReference type="Proteomes" id="UP000230605"/>
    </source>
</evidence>
<dbReference type="EMBL" id="CP134189">
    <property type="protein sequence ID" value="WPB05132.1"/>
    <property type="molecule type" value="Genomic_DNA"/>
</dbReference>
<feature type="compositionally biased region" description="Low complexity" evidence="1">
    <location>
        <begin position="307"/>
        <end position="324"/>
    </location>
</feature>
<dbReference type="PANTHER" id="PTHR47031:SF3">
    <property type="entry name" value="SAP DOMAIN-CONTAINING PROTEIN"/>
    <property type="match status" value="1"/>
</dbReference>
<evidence type="ECO:0000313" key="2">
    <source>
        <dbReference type="EMBL" id="PIA94489.1"/>
    </source>
</evidence>
<dbReference type="SUPFAM" id="SSF54928">
    <property type="entry name" value="RNA-binding domain, RBD"/>
    <property type="match status" value="1"/>
</dbReference>
<feature type="region of interest" description="Disordered" evidence="1">
    <location>
        <begin position="285"/>
        <end position="326"/>
    </location>
</feature>
<organism evidence="2 4">
    <name type="scientific">Cercospora beticola</name>
    <name type="common">Sugarbeet leaf spot fungus</name>
    <dbReference type="NCBI Taxonomy" id="122368"/>
    <lineage>
        <taxon>Eukaryota</taxon>
        <taxon>Fungi</taxon>
        <taxon>Dikarya</taxon>
        <taxon>Ascomycota</taxon>
        <taxon>Pezizomycotina</taxon>
        <taxon>Dothideomycetes</taxon>
        <taxon>Dothideomycetidae</taxon>
        <taxon>Mycosphaerellales</taxon>
        <taxon>Mycosphaerellaceae</taxon>
        <taxon>Cercospora</taxon>
    </lineage>
</organism>
<evidence type="ECO:0008006" key="6">
    <source>
        <dbReference type="Google" id="ProtNLM"/>
    </source>
</evidence>
<dbReference type="InterPro" id="IPR034257">
    <property type="entry name" value="Acinus_RRM"/>
</dbReference>
<dbReference type="InterPro" id="IPR035979">
    <property type="entry name" value="RBD_domain_sf"/>
</dbReference>
<dbReference type="Proteomes" id="UP001302367">
    <property type="component" value="Chromosome 6"/>
</dbReference>
<protein>
    <recommendedName>
        <fullName evidence="6">SAP domain-containing protein</fullName>
    </recommendedName>
</protein>
<dbReference type="Gene3D" id="1.10.720.30">
    <property type="entry name" value="SAP domain"/>
    <property type="match status" value="1"/>
</dbReference>
<feature type="compositionally biased region" description="Gly residues" evidence="1">
    <location>
        <begin position="428"/>
        <end position="441"/>
    </location>
</feature>
<keyword evidence="5" id="KW-1185">Reference proteome</keyword>
<feature type="compositionally biased region" description="Basic and acidic residues" evidence="1">
    <location>
        <begin position="44"/>
        <end position="55"/>
    </location>
</feature>
<evidence type="ECO:0000313" key="5">
    <source>
        <dbReference type="Proteomes" id="UP001302367"/>
    </source>
</evidence>
<dbReference type="GO" id="GO:0003676">
    <property type="term" value="F:nucleic acid binding"/>
    <property type="evidence" value="ECO:0007669"/>
    <property type="project" value="InterPro"/>
</dbReference>
<dbReference type="Proteomes" id="UP000230605">
    <property type="component" value="Chromosome 6"/>
</dbReference>
<dbReference type="PANTHER" id="PTHR47031">
    <property type="entry name" value="SAP DNA-BINDING DOMAIN-CONTAINING PROTEIN"/>
    <property type="match status" value="1"/>
</dbReference>
<feature type="compositionally biased region" description="Polar residues" evidence="1">
    <location>
        <begin position="296"/>
        <end position="306"/>
    </location>
</feature>
<evidence type="ECO:0000256" key="1">
    <source>
        <dbReference type="SAM" id="MobiDB-lite"/>
    </source>
</evidence>
<proteinExistence type="predicted"/>
<dbReference type="InterPro" id="IPR036361">
    <property type="entry name" value="SAP_dom_sf"/>
</dbReference>
<feature type="region of interest" description="Disordered" evidence="1">
    <location>
        <begin position="348"/>
        <end position="374"/>
    </location>
</feature>
<sequence>MADYDKMKVPELEELVKERGIAAEGLKSKKHYVDALIADDAQDGAEKTEDREGDGHSNGNGDAQDEVMGSDTEGTNKRKRRSPTPPVSDESVNKKLKTADAATISEDAPAAVDEESATTLQPYGSSDDVMQVDSRQRQQPEQDEAMEDAAVSASRHEATRALYIRELVRPLQPNALREHLREIASPPGATSASAAEIVELFHLDKLRTHALVVFDSISAASRARSALHEHIWPNEPSMRKPLWVDFVPEEKVQDWIDTETERPDTKWEIVYESVDTHSPVTATLQEVGAGRRESFNGGNTRPTVSGSQDAPPSPQQEQPAQSKSFDTLDSRYKFTQCKPKIYYQPVARELSDSRQQTLTSGTSGDWEDRMSDPSLYGEGELRRYTFEDGDKLVDGGADFGLFGRKSTRGGRGGGEYRGGRGRGRGEYRGGGGDYRGGGGDYYRGSSSGGRRPY</sequence>
<name>A0A2G5HPM9_CERBT</name>
<dbReference type="EMBL" id="LKMD01000104">
    <property type="protein sequence ID" value="PIA94489.1"/>
    <property type="molecule type" value="Genomic_DNA"/>
</dbReference>
<accession>A0A2G5HPM9</accession>
<feature type="region of interest" description="Disordered" evidence="1">
    <location>
        <begin position="40"/>
        <end position="152"/>
    </location>
</feature>
<feature type="region of interest" description="Disordered" evidence="1">
    <location>
        <begin position="397"/>
        <end position="453"/>
    </location>
</feature>
<dbReference type="AlphaFoldDB" id="A0A2G5HPM9"/>
<feature type="compositionally biased region" description="Polar residues" evidence="1">
    <location>
        <begin position="353"/>
        <end position="363"/>
    </location>
</feature>
<dbReference type="OrthoDB" id="5348404at2759"/>
<reference evidence="2 4" key="1">
    <citation type="submission" date="2015-10" db="EMBL/GenBank/DDBJ databases">
        <title>The cercosporin biosynthetic gene cluster was horizontally transferred to several fungal lineages and shown to be expanded in Cercospora beticola based on microsynteny with recipient genomes.</title>
        <authorList>
            <person name="De Jonge R."/>
            <person name="Ebert M.K."/>
            <person name="Suttle J.C."/>
            <person name="Jurick Ii W.M."/>
            <person name="Secor G.A."/>
            <person name="Thomma B.P."/>
            <person name="Van De Peer Y."/>
            <person name="Bolton M.D."/>
        </authorList>
    </citation>
    <scope>NUCLEOTIDE SEQUENCE [LARGE SCALE GENOMIC DNA]</scope>
    <source>
        <strain evidence="2 4">09-40</strain>
    </source>
</reference>
<feature type="compositionally biased region" description="Low complexity" evidence="1">
    <location>
        <begin position="442"/>
        <end position="453"/>
    </location>
</feature>